<keyword evidence="2" id="KW-0808">Transferase</keyword>
<dbReference type="EMBL" id="CADCWC010000130">
    <property type="protein sequence ID" value="CAA9528080.1"/>
    <property type="molecule type" value="Genomic_DNA"/>
</dbReference>
<feature type="compositionally biased region" description="Low complexity" evidence="1">
    <location>
        <begin position="47"/>
        <end position="65"/>
    </location>
</feature>
<accession>A0A6J4TPH9</accession>
<feature type="non-terminal residue" evidence="2">
    <location>
        <position position="65"/>
    </location>
</feature>
<evidence type="ECO:0000256" key="1">
    <source>
        <dbReference type="SAM" id="MobiDB-lite"/>
    </source>
</evidence>
<feature type="non-terminal residue" evidence="2">
    <location>
        <position position="1"/>
    </location>
</feature>
<name>A0A6J4TPH9_9ACTN</name>
<evidence type="ECO:0000313" key="2">
    <source>
        <dbReference type="EMBL" id="CAA9528080.1"/>
    </source>
</evidence>
<gene>
    <name evidence="2" type="ORF">AVDCRST_MAG79-677</name>
</gene>
<dbReference type="GO" id="GO:0004358">
    <property type="term" value="F:L-glutamate N-acetyltransferase activity, acting on acetyl-L-ornithine as donor"/>
    <property type="evidence" value="ECO:0007669"/>
    <property type="project" value="UniProtKB-EC"/>
</dbReference>
<feature type="region of interest" description="Disordered" evidence="1">
    <location>
        <begin position="1"/>
        <end position="65"/>
    </location>
</feature>
<dbReference type="EC" id="2.3.1.35" evidence="2"/>
<sequence length="65" mass="6422">DGRGDVGPWLPGRGRGGGHQGVGPTRRGARAERPAGHRGRGVHAQPGGRAAGADGAGRAPGVRRA</sequence>
<reference evidence="2" key="1">
    <citation type="submission" date="2020-02" db="EMBL/GenBank/DDBJ databases">
        <authorList>
            <person name="Meier V. D."/>
        </authorList>
    </citation>
    <scope>NUCLEOTIDE SEQUENCE</scope>
    <source>
        <strain evidence="2">AVDCRST_MAG79</strain>
    </source>
</reference>
<protein>
    <submittedName>
        <fullName evidence="2">Glutamate N-acetyltransferase @ N-acetylglutamate synthase</fullName>
        <ecNumber evidence="2">2.3.1.1</ecNumber>
        <ecNumber evidence="2">2.3.1.35</ecNumber>
    </submittedName>
</protein>
<keyword evidence="2" id="KW-0012">Acyltransferase</keyword>
<dbReference type="EC" id="2.3.1.1" evidence="2"/>
<dbReference type="AlphaFoldDB" id="A0A6J4TPH9"/>
<organism evidence="2">
    <name type="scientific">uncultured Thermoleophilia bacterium</name>
    <dbReference type="NCBI Taxonomy" id="1497501"/>
    <lineage>
        <taxon>Bacteria</taxon>
        <taxon>Bacillati</taxon>
        <taxon>Actinomycetota</taxon>
        <taxon>Thermoleophilia</taxon>
        <taxon>environmental samples</taxon>
    </lineage>
</organism>
<proteinExistence type="predicted"/>